<evidence type="ECO:0000256" key="4">
    <source>
        <dbReference type="ARBA" id="ARBA00023136"/>
    </source>
</evidence>
<keyword evidence="7" id="KW-1185">Reference proteome</keyword>
<reference evidence="6 7" key="1">
    <citation type="submission" date="2023-05" db="EMBL/GenBank/DDBJ databases">
        <title>Novel species of genus Flectobacillus isolated from stream in China.</title>
        <authorList>
            <person name="Lu H."/>
        </authorList>
    </citation>
    <scope>NUCLEOTIDE SEQUENCE [LARGE SCALE GENOMIC DNA]</scope>
    <source>
        <strain evidence="6 7">KCTC 42575</strain>
    </source>
</reference>
<feature type="transmembrane region" description="Helical" evidence="5">
    <location>
        <begin position="38"/>
        <end position="55"/>
    </location>
</feature>
<comment type="caution">
    <text evidence="6">The sequence shown here is derived from an EMBL/GenBank/DDBJ whole genome shotgun (WGS) entry which is preliminary data.</text>
</comment>
<dbReference type="PANTHER" id="PTHR12714">
    <property type="entry name" value="PROTEIN-S ISOPRENYLCYSTEINE O-METHYLTRANSFERASE"/>
    <property type="match status" value="1"/>
</dbReference>
<feature type="transmembrane region" description="Helical" evidence="5">
    <location>
        <begin position="126"/>
        <end position="151"/>
    </location>
</feature>
<evidence type="ECO:0000256" key="1">
    <source>
        <dbReference type="ARBA" id="ARBA00004127"/>
    </source>
</evidence>
<protein>
    <submittedName>
        <fullName evidence="6">Isoprenylcysteine carboxylmethyltransferase family protein</fullName>
        <ecNumber evidence="6">2.1.1.100</ecNumber>
        <ecNumber evidence="6">2.1.1.334</ecNumber>
    </submittedName>
</protein>
<evidence type="ECO:0000313" key="6">
    <source>
        <dbReference type="EMBL" id="MDI9858754.1"/>
    </source>
</evidence>
<accession>A0ABT6Y5B0</accession>
<feature type="transmembrane region" description="Helical" evidence="5">
    <location>
        <begin position="67"/>
        <end position="88"/>
    </location>
</feature>
<evidence type="ECO:0000256" key="2">
    <source>
        <dbReference type="ARBA" id="ARBA00022692"/>
    </source>
</evidence>
<dbReference type="EC" id="2.1.1.334" evidence="6"/>
<name>A0ABT6Y5B0_9BACT</name>
<dbReference type="GO" id="GO:0032259">
    <property type="term" value="P:methylation"/>
    <property type="evidence" value="ECO:0007669"/>
    <property type="project" value="UniProtKB-KW"/>
</dbReference>
<dbReference type="Gene3D" id="1.20.120.1630">
    <property type="match status" value="1"/>
</dbReference>
<proteinExistence type="predicted"/>
<evidence type="ECO:0000256" key="5">
    <source>
        <dbReference type="SAM" id="Phobius"/>
    </source>
</evidence>
<dbReference type="RefSeq" id="WP_283343886.1">
    <property type="nucleotide sequence ID" value="NZ_JASHIF010000004.1"/>
</dbReference>
<dbReference type="InterPro" id="IPR007318">
    <property type="entry name" value="Phopholipid_MeTrfase"/>
</dbReference>
<evidence type="ECO:0000256" key="3">
    <source>
        <dbReference type="ARBA" id="ARBA00022989"/>
    </source>
</evidence>
<sequence>MKIEIIIGILWIVYGTLHSALASNEVKNKINFPYYRLAYTILSLVLMIPILYFQLTTPSQLLMPASTANNIFGGLMISLGVYMLFISFKQYDLKAFLGIQAEAPAQLITDGIMSVVRHPLYLSTLVIVWGVFGITGTANNLAMALALTAYIRIGIYFEEKKLVQIFGKTYEKYQKEVPMLIPKL</sequence>
<evidence type="ECO:0000313" key="7">
    <source>
        <dbReference type="Proteomes" id="UP001236507"/>
    </source>
</evidence>
<keyword evidence="3 5" id="KW-1133">Transmembrane helix</keyword>
<gene>
    <name evidence="6" type="ORF">QM524_06020</name>
</gene>
<dbReference type="EC" id="2.1.1.100" evidence="6"/>
<dbReference type="EMBL" id="JASHIF010000004">
    <property type="protein sequence ID" value="MDI9858754.1"/>
    <property type="molecule type" value="Genomic_DNA"/>
</dbReference>
<organism evidence="6 7">
    <name type="scientific">Flectobacillus roseus</name>
    <dbReference type="NCBI Taxonomy" id="502259"/>
    <lineage>
        <taxon>Bacteria</taxon>
        <taxon>Pseudomonadati</taxon>
        <taxon>Bacteroidota</taxon>
        <taxon>Cytophagia</taxon>
        <taxon>Cytophagales</taxon>
        <taxon>Flectobacillaceae</taxon>
        <taxon>Flectobacillus</taxon>
    </lineage>
</organism>
<dbReference type="PANTHER" id="PTHR12714:SF9">
    <property type="entry name" value="PROTEIN-S-ISOPRENYLCYSTEINE O-METHYLTRANSFERASE"/>
    <property type="match status" value="1"/>
</dbReference>
<keyword evidence="2 5" id="KW-0812">Transmembrane</keyword>
<dbReference type="Pfam" id="PF04191">
    <property type="entry name" value="PEMT"/>
    <property type="match status" value="1"/>
</dbReference>
<keyword evidence="6" id="KW-0489">Methyltransferase</keyword>
<keyword evidence="6" id="KW-0808">Transferase</keyword>
<dbReference type="GO" id="GO:0004671">
    <property type="term" value="F:protein C-terminal S-isoprenylcysteine carboxyl O-methyltransferase activity"/>
    <property type="evidence" value="ECO:0007669"/>
    <property type="project" value="UniProtKB-EC"/>
</dbReference>
<comment type="subcellular location">
    <subcellularLocation>
        <location evidence="1">Endomembrane system</location>
        <topology evidence="1">Multi-pass membrane protein</topology>
    </subcellularLocation>
</comment>
<dbReference type="Proteomes" id="UP001236507">
    <property type="component" value="Unassembled WGS sequence"/>
</dbReference>
<keyword evidence="4 5" id="KW-0472">Membrane</keyword>